<dbReference type="PANTHER" id="PTHR43637">
    <property type="entry name" value="UPF0273 PROTEIN TM_0370"/>
    <property type="match status" value="1"/>
</dbReference>
<evidence type="ECO:0000313" key="5">
    <source>
        <dbReference type="Proteomes" id="UP000000663"/>
    </source>
</evidence>
<dbReference type="PANTHER" id="PTHR43637:SF1">
    <property type="entry name" value="UPF0273 PROTEIN TM_0370"/>
    <property type="match status" value="1"/>
</dbReference>
<feature type="domain" description="KaiC" evidence="3">
    <location>
        <begin position="16"/>
        <end position="268"/>
    </location>
</feature>
<proteinExistence type="predicted"/>
<dbReference type="STRING" id="351160.RCIX107"/>
<dbReference type="PROSITE" id="PS51146">
    <property type="entry name" value="KAIC"/>
    <property type="match status" value="1"/>
</dbReference>
<evidence type="ECO:0000256" key="2">
    <source>
        <dbReference type="ARBA" id="ARBA00022840"/>
    </source>
</evidence>
<dbReference type="Gene3D" id="3.40.50.300">
    <property type="entry name" value="P-loop containing nucleotide triphosphate hydrolases"/>
    <property type="match status" value="1"/>
</dbReference>
<keyword evidence="1" id="KW-0547">Nucleotide-binding</keyword>
<evidence type="ECO:0000313" key="4">
    <source>
        <dbReference type="EMBL" id="CAJ35608.1"/>
    </source>
</evidence>
<reference evidence="4 5" key="1">
    <citation type="journal article" date="2006" name="Science">
        <title>Genome of rice cluster I archaea -- the key methane producers in the rice rhizosphere.</title>
        <authorList>
            <person name="Erkel C."/>
            <person name="Kube M."/>
            <person name="Reinhardt R."/>
            <person name="Liesack W."/>
        </authorList>
    </citation>
    <scope>NUCLEOTIDE SEQUENCE [LARGE SCALE GENOMIC DNA]</scope>
    <source>
        <strain evidence="5">DSM 22066 / NBRC 105507 / MRE50</strain>
    </source>
</reference>
<sequence length="491" mass="53158">MLIISQLAGVATMGKDTVTTGIEGLDELLCGGLPKGSTVLLSGPPGAGKTVLALQYAFYHASRGERVLFVSTCEPLYKVNRYASSLSFYNLDLISGGINMEFYDPKIKRGYVELQDYSLGQMVDEQYVGDFFDGIQKKVTRRSIDHLIVDSITSINMLIGNEIDRRKKTLLFSAWVSRMGCTTLLTAEQSEGDGTERFLTDAIIDLGSTEISPLWSTDTLQNTRGRTIGVTKLRGKSHLSGRYLYNITRDGIRILPPGRITISRKGATTGIPDLDALTGGFSTGERWHFNTDGREPFGSMLRQMIDAALKAGEGVVLFAPSLGITDEVTLEEQLGPEAKEAQKAGRLIIVLKGPVAGKALGSIVSFATEQAGGLGKLAPEITSLTAGKRHGWIAFFDLEGLGEEWDTTHARNVFAGLVDALAAAGMTVITSADIGYGAGLSPTIEQHTDVVVDTWKMDLYWLLRVRKAPGAVSYEPHAVRVDEGKISLMKL</sequence>
<dbReference type="EMBL" id="AM114193">
    <property type="protein sequence ID" value="CAJ35608.1"/>
    <property type="molecule type" value="Genomic_DNA"/>
</dbReference>
<dbReference type="InterPro" id="IPR027417">
    <property type="entry name" value="P-loop_NTPase"/>
</dbReference>
<organism evidence="4 5">
    <name type="scientific">Methanocella arvoryzae (strain DSM 22066 / NBRC 105507 / MRE50)</name>
    <dbReference type="NCBI Taxonomy" id="351160"/>
    <lineage>
        <taxon>Archaea</taxon>
        <taxon>Methanobacteriati</taxon>
        <taxon>Methanobacteriota</taxon>
        <taxon>Stenosarchaea group</taxon>
        <taxon>Methanomicrobia</taxon>
        <taxon>Methanocellales</taxon>
        <taxon>Methanocellaceae</taxon>
        <taxon>Methanocella</taxon>
    </lineage>
</organism>
<keyword evidence="5" id="KW-1185">Reference proteome</keyword>
<dbReference type="SMART" id="SM00382">
    <property type="entry name" value="AAA"/>
    <property type="match status" value="1"/>
</dbReference>
<keyword evidence="2" id="KW-0067">ATP-binding</keyword>
<gene>
    <name evidence="4" type="ORF">RCIX107</name>
</gene>
<dbReference type="Pfam" id="PF06745">
    <property type="entry name" value="ATPase"/>
    <property type="match status" value="1"/>
</dbReference>
<dbReference type="AlphaFoldDB" id="Q0W7N5"/>
<evidence type="ECO:0000256" key="1">
    <source>
        <dbReference type="ARBA" id="ARBA00022741"/>
    </source>
</evidence>
<dbReference type="eggNOG" id="arCOG01174">
    <property type="taxonomic scope" value="Archaea"/>
</dbReference>
<dbReference type="Proteomes" id="UP000000663">
    <property type="component" value="Chromosome"/>
</dbReference>
<dbReference type="GO" id="GO:0005524">
    <property type="term" value="F:ATP binding"/>
    <property type="evidence" value="ECO:0007669"/>
    <property type="project" value="UniProtKB-KW"/>
</dbReference>
<name>Q0W7N5_METAR</name>
<dbReference type="SUPFAM" id="SSF52540">
    <property type="entry name" value="P-loop containing nucleoside triphosphate hydrolases"/>
    <property type="match status" value="1"/>
</dbReference>
<protein>
    <submittedName>
        <fullName evidence="4">Predicted ATPase (RecA family)</fullName>
    </submittedName>
</protein>
<evidence type="ECO:0000259" key="3">
    <source>
        <dbReference type="PROSITE" id="PS51146"/>
    </source>
</evidence>
<dbReference type="InterPro" id="IPR003593">
    <property type="entry name" value="AAA+_ATPase"/>
</dbReference>
<dbReference type="InterPro" id="IPR010624">
    <property type="entry name" value="KaiC_dom"/>
</dbReference>
<dbReference type="KEGG" id="rci:RCIX107"/>
<accession>Q0W7N5</accession>
<dbReference type="InterPro" id="IPR014774">
    <property type="entry name" value="KaiC-like_dom"/>
</dbReference>